<proteinExistence type="predicted"/>
<dbReference type="GO" id="GO:0005829">
    <property type="term" value="C:cytosol"/>
    <property type="evidence" value="ECO:0007669"/>
    <property type="project" value="TreeGrafter"/>
</dbReference>
<dbReference type="OrthoDB" id="9808360at2"/>
<dbReference type="PANTHER" id="PTHR33221:SF15">
    <property type="entry name" value="HTH-TYPE TRANSCRIPTIONAL REGULATOR YWGB-RELATED"/>
    <property type="match status" value="1"/>
</dbReference>
<reference evidence="1 2" key="1">
    <citation type="submission" date="2018-07" db="EMBL/GenBank/DDBJ databases">
        <title>Chryseobacterium lacus sp. nov., isolated from lake water.</title>
        <authorList>
            <person name="Li C.-M."/>
        </authorList>
    </citation>
    <scope>NUCLEOTIDE SEQUENCE [LARGE SCALE GENOMIC DNA]</scope>
    <source>
        <strain evidence="1 2">YLOS41</strain>
    </source>
</reference>
<dbReference type="AlphaFoldDB" id="A0A368MX75"/>
<dbReference type="InterPro" id="IPR000944">
    <property type="entry name" value="Tscrpt_reg_Rrf2"/>
</dbReference>
<dbReference type="PANTHER" id="PTHR33221">
    <property type="entry name" value="WINGED HELIX-TURN-HELIX TRANSCRIPTIONAL REGULATOR, RRF2 FAMILY"/>
    <property type="match status" value="1"/>
</dbReference>
<dbReference type="GO" id="GO:0003700">
    <property type="term" value="F:DNA-binding transcription factor activity"/>
    <property type="evidence" value="ECO:0007669"/>
    <property type="project" value="TreeGrafter"/>
</dbReference>
<dbReference type="SUPFAM" id="SSF46785">
    <property type="entry name" value="Winged helix' DNA-binding domain"/>
    <property type="match status" value="1"/>
</dbReference>
<accession>A0A3R9X516</accession>
<dbReference type="PROSITE" id="PS51197">
    <property type="entry name" value="HTH_RRF2_2"/>
    <property type="match status" value="1"/>
</dbReference>
<dbReference type="Pfam" id="PF02082">
    <property type="entry name" value="Rrf2"/>
    <property type="match status" value="1"/>
</dbReference>
<name>A0A368MX75_9FLAO</name>
<evidence type="ECO:0000313" key="1">
    <source>
        <dbReference type="EMBL" id="RCU42626.1"/>
    </source>
</evidence>
<dbReference type="EMBL" id="QPIE01000005">
    <property type="protein sequence ID" value="RCU42626.1"/>
    <property type="molecule type" value="Genomic_DNA"/>
</dbReference>
<dbReference type="InterPro" id="IPR036388">
    <property type="entry name" value="WH-like_DNA-bd_sf"/>
</dbReference>
<dbReference type="Proteomes" id="UP000252172">
    <property type="component" value="Unassembled WGS sequence"/>
</dbReference>
<dbReference type="RefSeq" id="WP_114303838.1">
    <property type="nucleotide sequence ID" value="NZ_QPIE01000005.1"/>
</dbReference>
<dbReference type="InterPro" id="IPR036390">
    <property type="entry name" value="WH_DNA-bd_sf"/>
</dbReference>
<protein>
    <submittedName>
        <fullName evidence="1">Rrf2 family transcriptional regulator</fullName>
    </submittedName>
</protein>
<keyword evidence="2" id="KW-1185">Reference proteome</keyword>
<evidence type="ECO:0000313" key="2">
    <source>
        <dbReference type="Proteomes" id="UP000252172"/>
    </source>
</evidence>
<comment type="caution">
    <text evidence="1">The sequence shown here is derived from an EMBL/GenBank/DDBJ whole genome shotgun (WGS) entry which is preliminary data.</text>
</comment>
<accession>A0A368MX75</accession>
<dbReference type="NCBIfam" id="TIGR00738">
    <property type="entry name" value="rrf2_super"/>
    <property type="match status" value="1"/>
</dbReference>
<organism evidence="1 2">
    <name type="scientific">Chryseobacterium lacus</name>
    <dbReference type="NCBI Taxonomy" id="2058346"/>
    <lineage>
        <taxon>Bacteria</taxon>
        <taxon>Pseudomonadati</taxon>
        <taxon>Bacteroidota</taxon>
        <taxon>Flavobacteriia</taxon>
        <taxon>Flavobacteriales</taxon>
        <taxon>Weeksellaceae</taxon>
        <taxon>Chryseobacterium group</taxon>
        <taxon>Chryseobacterium</taxon>
    </lineage>
</organism>
<sequence>MLSKTCEYALRAMIYISQQSKDGNMVNIKQISENIQSPELFVAKILQNLSRQGFLQSSKGRYGGFYINNEKAKISLADIVRAIDGNKMFEGCGLGLASCSEDNPCPIHNEYKEARNKLYEIYGKTTLDQFKSPQNEKLLLKRE</sequence>
<dbReference type="Gene3D" id="1.10.10.10">
    <property type="entry name" value="Winged helix-like DNA-binding domain superfamily/Winged helix DNA-binding domain"/>
    <property type="match status" value="1"/>
</dbReference>
<gene>
    <name evidence="1" type="ORF">DQ356_07315</name>
</gene>